<dbReference type="Pfam" id="PF13231">
    <property type="entry name" value="PMT_2"/>
    <property type="match status" value="1"/>
</dbReference>
<dbReference type="KEGG" id="nia:A8C56_01770"/>
<feature type="transmembrane region" description="Helical" evidence="8">
    <location>
        <begin position="111"/>
        <end position="144"/>
    </location>
</feature>
<proteinExistence type="predicted"/>
<protein>
    <submittedName>
        <fullName evidence="10">4-amino-4-deoxy-L-arabinose transferase</fullName>
    </submittedName>
</protein>
<evidence type="ECO:0000256" key="6">
    <source>
        <dbReference type="ARBA" id="ARBA00022989"/>
    </source>
</evidence>
<dbReference type="AlphaFoldDB" id="A0A1A9IA69"/>
<feature type="transmembrane region" description="Helical" evidence="8">
    <location>
        <begin position="20"/>
        <end position="41"/>
    </location>
</feature>
<dbReference type="GO" id="GO:0005886">
    <property type="term" value="C:plasma membrane"/>
    <property type="evidence" value="ECO:0007669"/>
    <property type="project" value="UniProtKB-SubCell"/>
</dbReference>
<dbReference type="InterPro" id="IPR038731">
    <property type="entry name" value="RgtA/B/C-like"/>
</dbReference>
<evidence type="ECO:0000256" key="2">
    <source>
        <dbReference type="ARBA" id="ARBA00022475"/>
    </source>
</evidence>
<dbReference type="STRING" id="1176587.A8C56_01770"/>
<evidence type="ECO:0000313" key="11">
    <source>
        <dbReference type="Proteomes" id="UP000077667"/>
    </source>
</evidence>
<dbReference type="Proteomes" id="UP000077667">
    <property type="component" value="Chromosome"/>
</dbReference>
<dbReference type="PANTHER" id="PTHR33908">
    <property type="entry name" value="MANNOSYLTRANSFERASE YKCB-RELATED"/>
    <property type="match status" value="1"/>
</dbReference>
<feature type="transmembrane region" description="Helical" evidence="8">
    <location>
        <begin position="241"/>
        <end position="261"/>
    </location>
</feature>
<organism evidence="10 11">
    <name type="scientific">Niabella ginsenosidivorans</name>
    <dbReference type="NCBI Taxonomy" id="1176587"/>
    <lineage>
        <taxon>Bacteria</taxon>
        <taxon>Pseudomonadati</taxon>
        <taxon>Bacteroidota</taxon>
        <taxon>Chitinophagia</taxon>
        <taxon>Chitinophagales</taxon>
        <taxon>Chitinophagaceae</taxon>
        <taxon>Niabella</taxon>
    </lineage>
</organism>
<evidence type="ECO:0000256" key="8">
    <source>
        <dbReference type="SAM" id="Phobius"/>
    </source>
</evidence>
<feature type="transmembrane region" description="Helical" evidence="8">
    <location>
        <begin position="194"/>
        <end position="212"/>
    </location>
</feature>
<keyword evidence="7 8" id="KW-0472">Membrane</keyword>
<dbReference type="InterPro" id="IPR013783">
    <property type="entry name" value="Ig-like_fold"/>
</dbReference>
<name>A0A1A9IA69_9BACT</name>
<dbReference type="PANTHER" id="PTHR33908:SF11">
    <property type="entry name" value="MEMBRANE PROTEIN"/>
    <property type="match status" value="1"/>
</dbReference>
<feature type="transmembrane region" description="Helical" evidence="8">
    <location>
        <begin position="273"/>
        <end position="290"/>
    </location>
</feature>
<feature type="transmembrane region" description="Helical" evidence="8">
    <location>
        <begin position="159"/>
        <end position="182"/>
    </location>
</feature>
<accession>A0A1A9IA69</accession>
<keyword evidence="6 8" id="KW-1133">Transmembrane helix</keyword>
<evidence type="ECO:0000259" key="9">
    <source>
        <dbReference type="Pfam" id="PF13231"/>
    </source>
</evidence>
<evidence type="ECO:0000256" key="7">
    <source>
        <dbReference type="ARBA" id="ARBA00023136"/>
    </source>
</evidence>
<dbReference type="InterPro" id="IPR050297">
    <property type="entry name" value="LipidA_mod_glycosyltrf_83"/>
</dbReference>
<keyword evidence="11" id="KW-1185">Reference proteome</keyword>
<evidence type="ECO:0000313" key="10">
    <source>
        <dbReference type="EMBL" id="ANH83640.1"/>
    </source>
</evidence>
<keyword evidence="5 8" id="KW-0812">Transmembrane</keyword>
<keyword evidence="4 10" id="KW-0808">Transferase</keyword>
<evidence type="ECO:0000256" key="1">
    <source>
        <dbReference type="ARBA" id="ARBA00004651"/>
    </source>
</evidence>
<feature type="transmembrane region" description="Helical" evidence="8">
    <location>
        <begin position="81"/>
        <end position="99"/>
    </location>
</feature>
<reference evidence="10 11" key="1">
    <citation type="submission" date="2016-05" db="EMBL/GenBank/DDBJ databases">
        <title>Niabella ginsenosidivorans BS26 whole genome sequencing.</title>
        <authorList>
            <person name="Im W.T."/>
            <person name="Siddiqi M.Z."/>
        </authorList>
    </citation>
    <scope>NUCLEOTIDE SEQUENCE [LARGE SCALE GENOMIC DNA]</scope>
    <source>
        <strain evidence="10 11">BS26</strain>
    </source>
</reference>
<gene>
    <name evidence="10" type="ORF">A8C56_01770</name>
</gene>
<dbReference type="Gene3D" id="2.60.40.10">
    <property type="entry name" value="Immunoglobulins"/>
    <property type="match status" value="1"/>
</dbReference>
<dbReference type="GO" id="GO:0016763">
    <property type="term" value="F:pentosyltransferase activity"/>
    <property type="evidence" value="ECO:0007669"/>
    <property type="project" value="TreeGrafter"/>
</dbReference>
<feature type="transmembrane region" description="Helical" evidence="8">
    <location>
        <begin position="329"/>
        <end position="348"/>
    </location>
</feature>
<keyword evidence="2" id="KW-1003">Cell membrane</keyword>
<keyword evidence="3" id="KW-0328">Glycosyltransferase</keyword>
<evidence type="ECO:0000256" key="3">
    <source>
        <dbReference type="ARBA" id="ARBA00022676"/>
    </source>
</evidence>
<comment type="subcellular location">
    <subcellularLocation>
        <location evidence="1">Cell membrane</location>
        <topology evidence="1">Multi-pass membrane protein</topology>
    </subcellularLocation>
</comment>
<feature type="transmembrane region" description="Helical" evidence="8">
    <location>
        <begin position="296"/>
        <end position="317"/>
    </location>
</feature>
<feature type="domain" description="Glycosyltransferase RgtA/B/C/D-like" evidence="9">
    <location>
        <begin position="61"/>
        <end position="212"/>
    </location>
</feature>
<sequence>MLKTTGLTIPKTAIQNDNQLLVGFMLVWLVLNLLQAAFLGLDGDEAYYWMLAQHIQWSYFDHPPMVALFIRLGESLGHGFLFTRLGTVLLSTLSIAFVYKGLPAYLQQLRWFIILYAATLVFNVYAFITTPDACLFFFAALFFWRYKHFLAKENFSNSFWLALAITGMFYSKYHGVLLVGFVVLSNLRLLLNKYCWLILLIVILLFIPHLYWQYTHDWPTLRFHLIERIAKQYRINFTTDYLLGQILIWGPLISLLFYASVFKLKIKDKLMRAHLFMFAGTLGFFLFSSFKNTVEPHWTLIAGISYIALFLSLIINGTEKFRKLFLKTAYINIVLILLARIIFLIPSGPANLIKHFRSFSYAKLWADEVYARAGTTPVVFSNSYSAPSLYKYYHPDAQTIGYNDKSYRKTNFNLMDDHFLNGHRVFYYTQSNAIAPGQGIPVDTKYNTGRLLPVEHYTPVNALRIHLLNTPKTMPASQPVTLSIAVINKGTTPIVLDTALSIDYAFLIEKYNFINSDTRFPLPRKTLAPGDSAVIKIPVKAPEKPGKYRLLFSVVNGFIPGNFASNFYGVQVIRK</sequence>
<evidence type="ECO:0000256" key="5">
    <source>
        <dbReference type="ARBA" id="ARBA00022692"/>
    </source>
</evidence>
<evidence type="ECO:0000256" key="4">
    <source>
        <dbReference type="ARBA" id="ARBA00022679"/>
    </source>
</evidence>
<dbReference type="GO" id="GO:0009103">
    <property type="term" value="P:lipopolysaccharide biosynthetic process"/>
    <property type="evidence" value="ECO:0007669"/>
    <property type="project" value="UniProtKB-ARBA"/>
</dbReference>
<dbReference type="EMBL" id="CP015772">
    <property type="protein sequence ID" value="ANH83640.1"/>
    <property type="molecule type" value="Genomic_DNA"/>
</dbReference>